<accession>A0A918Q885</accession>
<evidence type="ECO:0000259" key="7">
    <source>
        <dbReference type="Pfam" id="PF14322"/>
    </source>
</evidence>
<dbReference type="InterPro" id="IPR033985">
    <property type="entry name" value="SusD-like_N"/>
</dbReference>
<keyword evidence="9" id="KW-1185">Reference proteome</keyword>
<dbReference type="Proteomes" id="UP000619457">
    <property type="component" value="Unassembled WGS sequence"/>
</dbReference>
<evidence type="ECO:0000313" key="8">
    <source>
        <dbReference type="EMBL" id="GGZ37600.1"/>
    </source>
</evidence>
<dbReference type="Pfam" id="PF14322">
    <property type="entry name" value="SusD-like_3"/>
    <property type="match status" value="1"/>
</dbReference>
<evidence type="ECO:0000259" key="6">
    <source>
        <dbReference type="Pfam" id="PF07980"/>
    </source>
</evidence>
<sequence>MLTAVLGFGCSDFLDETDKSNFTLENYFTKPEHATSVVNSIYESLRPITVSGFGGGTWMMTEFATGLADTDLGQAQNSLFIKNLINNSDNGYGQTYWTSYYRGIANANLAIAEIPGISMDEAEKNALLGEAYFMRAYYYFHLVRLFGNIPLVTDPIDLTSEDLFAPPADPADVYDRIVADLLEAEKMGLPMRDASGRASQGAVKSLLSSVYLTMAGYPLQRGSEYYALAADKAEEVINSGTFDLFPSYDDLHDPAQNNLGEHIFMIQFAPYLMASTWQVSIIPYNRGISNYSAETGGIFADENFVKAYPEGDKRVEEKAFYYTSYTTRSDRTQSIELGDYYLFKHFDAEAQTNTTSSGLNWPVIRYAEVLLLFAEASNEANGPNTAAYEAVNKIRSRAELPALEGLSKEDLRTAIWKEKWFELSFENKTWFDMVRLRQAYNVTTGLFEDYVGHTFVYGPQVTERELLFPIPTAEMRNNHKLIQNPGY</sequence>
<gene>
    <name evidence="8" type="ORF">GCM10007049_33530</name>
</gene>
<dbReference type="Gene3D" id="1.25.40.390">
    <property type="match status" value="1"/>
</dbReference>
<keyword evidence="3" id="KW-0732">Signal</keyword>
<dbReference type="GO" id="GO:0009279">
    <property type="term" value="C:cell outer membrane"/>
    <property type="evidence" value="ECO:0007669"/>
    <property type="project" value="UniProtKB-SubCell"/>
</dbReference>
<evidence type="ECO:0000256" key="3">
    <source>
        <dbReference type="ARBA" id="ARBA00022729"/>
    </source>
</evidence>
<comment type="caution">
    <text evidence="8">The sequence shown here is derived from an EMBL/GenBank/DDBJ whole genome shotgun (WGS) entry which is preliminary data.</text>
</comment>
<evidence type="ECO:0000256" key="4">
    <source>
        <dbReference type="ARBA" id="ARBA00023136"/>
    </source>
</evidence>
<keyword evidence="4" id="KW-0472">Membrane</keyword>
<dbReference type="CDD" id="cd08977">
    <property type="entry name" value="SusD"/>
    <property type="match status" value="1"/>
</dbReference>
<dbReference type="InterPro" id="IPR011990">
    <property type="entry name" value="TPR-like_helical_dom_sf"/>
</dbReference>
<protein>
    <submittedName>
        <fullName evidence="8">Membrane protein</fullName>
    </submittedName>
</protein>
<organism evidence="8 9">
    <name type="scientific">Echinicola pacifica</name>
    <dbReference type="NCBI Taxonomy" id="346377"/>
    <lineage>
        <taxon>Bacteria</taxon>
        <taxon>Pseudomonadati</taxon>
        <taxon>Bacteroidota</taxon>
        <taxon>Cytophagia</taxon>
        <taxon>Cytophagales</taxon>
        <taxon>Cyclobacteriaceae</taxon>
        <taxon>Echinicola</taxon>
    </lineage>
</organism>
<dbReference type="Pfam" id="PF07980">
    <property type="entry name" value="SusD_RagB"/>
    <property type="match status" value="1"/>
</dbReference>
<proteinExistence type="inferred from homology"/>
<dbReference type="InterPro" id="IPR012944">
    <property type="entry name" value="SusD_RagB_dom"/>
</dbReference>
<comment type="similarity">
    <text evidence="2">Belongs to the SusD family.</text>
</comment>
<evidence type="ECO:0000313" key="9">
    <source>
        <dbReference type="Proteomes" id="UP000619457"/>
    </source>
</evidence>
<evidence type="ECO:0000256" key="2">
    <source>
        <dbReference type="ARBA" id="ARBA00006275"/>
    </source>
</evidence>
<dbReference type="AlphaFoldDB" id="A0A918Q885"/>
<feature type="domain" description="RagB/SusD" evidence="6">
    <location>
        <begin position="316"/>
        <end position="487"/>
    </location>
</feature>
<dbReference type="SUPFAM" id="SSF48452">
    <property type="entry name" value="TPR-like"/>
    <property type="match status" value="1"/>
</dbReference>
<evidence type="ECO:0000256" key="5">
    <source>
        <dbReference type="ARBA" id="ARBA00023237"/>
    </source>
</evidence>
<comment type="subcellular location">
    <subcellularLocation>
        <location evidence="1">Cell outer membrane</location>
    </subcellularLocation>
</comment>
<evidence type="ECO:0000256" key="1">
    <source>
        <dbReference type="ARBA" id="ARBA00004442"/>
    </source>
</evidence>
<feature type="domain" description="SusD-like N-terminal" evidence="7">
    <location>
        <begin position="60"/>
        <end position="212"/>
    </location>
</feature>
<reference evidence="8" key="2">
    <citation type="submission" date="2020-09" db="EMBL/GenBank/DDBJ databases">
        <authorList>
            <person name="Sun Q."/>
            <person name="Kim S."/>
        </authorList>
    </citation>
    <scope>NUCLEOTIDE SEQUENCE</scope>
    <source>
        <strain evidence="8">KCTC 12368</strain>
    </source>
</reference>
<dbReference type="EMBL" id="BMWX01000007">
    <property type="protein sequence ID" value="GGZ37600.1"/>
    <property type="molecule type" value="Genomic_DNA"/>
</dbReference>
<reference evidence="8" key="1">
    <citation type="journal article" date="2014" name="Int. J. Syst. Evol. Microbiol.">
        <title>Complete genome sequence of Corynebacterium casei LMG S-19264T (=DSM 44701T), isolated from a smear-ripened cheese.</title>
        <authorList>
            <consortium name="US DOE Joint Genome Institute (JGI-PGF)"/>
            <person name="Walter F."/>
            <person name="Albersmeier A."/>
            <person name="Kalinowski J."/>
            <person name="Ruckert C."/>
        </authorList>
    </citation>
    <scope>NUCLEOTIDE SEQUENCE</scope>
    <source>
        <strain evidence="8">KCTC 12368</strain>
    </source>
</reference>
<keyword evidence="5" id="KW-0998">Cell outer membrane</keyword>
<name>A0A918Q885_9BACT</name>